<dbReference type="EMBL" id="CAJOBQ010002414">
    <property type="protein sequence ID" value="CAF4558875.1"/>
    <property type="molecule type" value="Genomic_DNA"/>
</dbReference>
<dbReference type="EMBL" id="CAJOBO010003393">
    <property type="protein sequence ID" value="CAF4491204.1"/>
    <property type="molecule type" value="Genomic_DNA"/>
</dbReference>
<organism evidence="3 4">
    <name type="scientific">Rotaria socialis</name>
    <dbReference type="NCBI Taxonomy" id="392032"/>
    <lineage>
        <taxon>Eukaryota</taxon>
        <taxon>Metazoa</taxon>
        <taxon>Spiralia</taxon>
        <taxon>Gnathifera</taxon>
        <taxon>Rotifera</taxon>
        <taxon>Eurotatoria</taxon>
        <taxon>Bdelloidea</taxon>
        <taxon>Philodinida</taxon>
        <taxon>Philodinidae</taxon>
        <taxon>Rotaria</taxon>
    </lineage>
</organism>
<keyword evidence="5" id="KW-1185">Reference proteome</keyword>
<gene>
    <name evidence="2" type="ORF">HFQ381_LOCUS27039</name>
    <name evidence="3" type="ORF">TSG867_LOCUS25178</name>
    <name evidence="1" type="ORF">UJA718_LOCUS18938</name>
</gene>
<protein>
    <submittedName>
        <fullName evidence="3">Uncharacterized protein</fullName>
    </submittedName>
</protein>
<proteinExistence type="predicted"/>
<dbReference type="Proteomes" id="UP000663873">
    <property type="component" value="Unassembled WGS sequence"/>
</dbReference>
<evidence type="ECO:0000313" key="5">
    <source>
        <dbReference type="Proteomes" id="UP000663873"/>
    </source>
</evidence>
<evidence type="ECO:0000313" key="2">
    <source>
        <dbReference type="EMBL" id="CAF4491204.1"/>
    </source>
</evidence>
<dbReference type="Proteomes" id="UP000663862">
    <property type="component" value="Unassembled WGS sequence"/>
</dbReference>
<dbReference type="AlphaFoldDB" id="A0A820ZDS1"/>
<evidence type="ECO:0000313" key="1">
    <source>
        <dbReference type="EMBL" id="CAF4398548.1"/>
    </source>
</evidence>
<dbReference type="EMBL" id="CAJOBP010003293">
    <property type="protein sequence ID" value="CAF4398548.1"/>
    <property type="molecule type" value="Genomic_DNA"/>
</dbReference>
<reference evidence="3" key="1">
    <citation type="submission" date="2021-02" db="EMBL/GenBank/DDBJ databases">
        <authorList>
            <person name="Nowell W R."/>
        </authorList>
    </citation>
    <scope>NUCLEOTIDE SEQUENCE</scope>
</reference>
<name>A0A820ZDS1_9BILA</name>
<accession>A0A820ZDS1</accession>
<sequence length="146" mass="16922">MASSSTHLTEDTENSNMPIVHENTHNFTIVWFYTGIELDDNRKILMDLQFNIGNVQTCNQCELCSEYIKSIEFKEGILIITVKHGSEIVPSLHDLRQLHSIYIYNLSDLSEQRWIYCYPKVSYHLILFAMNLDVVAIPNFCNCTTL</sequence>
<evidence type="ECO:0000313" key="3">
    <source>
        <dbReference type="EMBL" id="CAF4558875.1"/>
    </source>
</evidence>
<evidence type="ECO:0000313" key="4">
    <source>
        <dbReference type="Proteomes" id="UP000663862"/>
    </source>
</evidence>
<comment type="caution">
    <text evidence="3">The sequence shown here is derived from an EMBL/GenBank/DDBJ whole genome shotgun (WGS) entry which is preliminary data.</text>
</comment>
<dbReference type="Proteomes" id="UP000663851">
    <property type="component" value="Unassembled WGS sequence"/>
</dbReference>